<evidence type="ECO:0000256" key="1">
    <source>
        <dbReference type="ARBA" id="ARBA00004370"/>
    </source>
</evidence>
<comment type="subcellular location">
    <subcellularLocation>
        <location evidence="1">Membrane</location>
    </subcellularLocation>
</comment>
<evidence type="ECO:0000313" key="5">
    <source>
        <dbReference type="EMBL" id="RDH88386.1"/>
    </source>
</evidence>
<keyword evidence="3" id="KW-0732">Signal</keyword>
<feature type="chain" id="PRO_5016678549" description="Glycine zipper 2TM domain-containing protein" evidence="3">
    <location>
        <begin position="22"/>
        <end position="177"/>
    </location>
</feature>
<dbReference type="AlphaFoldDB" id="A0A370DU60"/>
<name>A0A370DU60_9GAMM</name>
<evidence type="ECO:0000313" key="6">
    <source>
        <dbReference type="Proteomes" id="UP000254771"/>
    </source>
</evidence>
<dbReference type="PANTHER" id="PTHR35603:SF2">
    <property type="entry name" value="OUTER MEMBRANE LIPOPROTEIN"/>
    <property type="match status" value="1"/>
</dbReference>
<proteinExistence type="predicted"/>
<evidence type="ECO:0000259" key="4">
    <source>
        <dbReference type="Pfam" id="PF05433"/>
    </source>
</evidence>
<reference evidence="5 6" key="1">
    <citation type="journal article" date="2018" name="ISME J.">
        <title>Endosymbiont genomes yield clues of tubeworm success.</title>
        <authorList>
            <person name="Li Y."/>
            <person name="Liles M.R."/>
            <person name="Halanych K.M."/>
        </authorList>
    </citation>
    <scope>NUCLEOTIDE SEQUENCE [LARGE SCALE GENOMIC DNA]</scope>
    <source>
        <strain evidence="5">A1462</strain>
    </source>
</reference>
<dbReference type="Pfam" id="PF05433">
    <property type="entry name" value="Rick_17kDa_Anti"/>
    <property type="match status" value="1"/>
</dbReference>
<sequence>MKKIAITLGTVLLAASMSATAGRGHGHNYRDTAKVVDVDPIYKTIEISRPEKHCWDEQVTHYQPRRKSYTGTVLGGIIGGVVGNQFGQGRGRDASTVAGTLLGASIGNDISRNRRGGHYTTTTERQCEVETYTEYEEQLVGYRVKYRYKGKVFTTRTKHHPGKRIRVRVGVTPVDDI</sequence>
<comment type="caution">
    <text evidence="5">The sequence shown here is derived from an EMBL/GenBank/DDBJ whole genome shotgun (WGS) entry which is preliminary data.</text>
</comment>
<organism evidence="5 6">
    <name type="scientific">endosymbiont of Escarpia spicata</name>
    <dbReference type="NCBI Taxonomy" id="2200908"/>
    <lineage>
        <taxon>Bacteria</taxon>
        <taxon>Pseudomonadati</taxon>
        <taxon>Pseudomonadota</taxon>
        <taxon>Gammaproteobacteria</taxon>
        <taxon>sulfur-oxidizing symbionts</taxon>
    </lineage>
</organism>
<keyword evidence="6" id="KW-1185">Reference proteome</keyword>
<accession>A0A370DU60</accession>
<dbReference type="NCBIfam" id="NF008437">
    <property type="entry name" value="PRK11280.1"/>
    <property type="match status" value="1"/>
</dbReference>
<feature type="domain" description="Glycine zipper 2TM" evidence="4">
    <location>
        <begin position="71"/>
        <end position="110"/>
    </location>
</feature>
<evidence type="ECO:0000256" key="3">
    <source>
        <dbReference type="SAM" id="SignalP"/>
    </source>
</evidence>
<protein>
    <recommendedName>
        <fullName evidence="4">Glycine zipper 2TM domain-containing protein</fullName>
    </recommendedName>
</protein>
<feature type="signal peptide" evidence="3">
    <location>
        <begin position="1"/>
        <end position="21"/>
    </location>
</feature>
<dbReference type="EMBL" id="QFXE01000001">
    <property type="protein sequence ID" value="RDH88386.1"/>
    <property type="molecule type" value="Genomic_DNA"/>
</dbReference>
<dbReference type="PANTHER" id="PTHR35603">
    <property type="match status" value="1"/>
</dbReference>
<gene>
    <name evidence="5" type="ORF">DIZ78_00120</name>
</gene>
<evidence type="ECO:0000256" key="2">
    <source>
        <dbReference type="ARBA" id="ARBA00023136"/>
    </source>
</evidence>
<dbReference type="InterPro" id="IPR051407">
    <property type="entry name" value="Bact_OM_lipoprot/Surf_antigen"/>
</dbReference>
<dbReference type="Proteomes" id="UP000254771">
    <property type="component" value="Unassembled WGS sequence"/>
</dbReference>
<keyword evidence="2" id="KW-0472">Membrane</keyword>
<dbReference type="InterPro" id="IPR008816">
    <property type="entry name" value="Gly_zipper_2TM_dom"/>
</dbReference>
<dbReference type="GO" id="GO:0019867">
    <property type="term" value="C:outer membrane"/>
    <property type="evidence" value="ECO:0007669"/>
    <property type="project" value="InterPro"/>
</dbReference>